<evidence type="ECO:0000313" key="6">
    <source>
        <dbReference type="EMBL" id="SFG30663.1"/>
    </source>
</evidence>
<evidence type="ECO:0000256" key="2">
    <source>
        <dbReference type="RuleBase" id="RU362116"/>
    </source>
</evidence>
<comment type="subcellular location">
    <subcellularLocation>
        <location evidence="2">Bacterial flagellum basal body</location>
    </subcellularLocation>
</comment>
<reference evidence="7" key="1">
    <citation type="submission" date="2016-10" db="EMBL/GenBank/DDBJ databases">
        <authorList>
            <person name="Varghese N."/>
            <person name="Submissions S."/>
        </authorList>
    </citation>
    <scope>NUCLEOTIDE SEQUENCE [LARGE SCALE GENOMIC DNA]</scope>
    <source>
        <strain evidence="7">DSM 20403</strain>
    </source>
</reference>
<dbReference type="EMBL" id="FOPI01000010">
    <property type="protein sequence ID" value="SFG30663.1"/>
    <property type="molecule type" value="Genomic_DNA"/>
</dbReference>
<keyword evidence="2" id="KW-0975">Bacterial flagellum</keyword>
<dbReference type="Pfam" id="PF06429">
    <property type="entry name" value="Flg_bbr_C"/>
    <property type="match status" value="1"/>
</dbReference>
<evidence type="ECO:0000259" key="5">
    <source>
        <dbReference type="Pfam" id="PF22692"/>
    </source>
</evidence>
<feature type="domain" description="Flagellar basal-body/hook protein C-terminal" evidence="4">
    <location>
        <begin position="185"/>
        <end position="229"/>
    </location>
</feature>
<accession>A0A1I2QSN2</accession>
<comment type="similarity">
    <text evidence="1 2">Belongs to the flagella basal body rod proteins family.</text>
</comment>
<dbReference type="PANTHER" id="PTHR30435">
    <property type="entry name" value="FLAGELLAR PROTEIN"/>
    <property type="match status" value="1"/>
</dbReference>
<dbReference type="AlphaFoldDB" id="A0A1I2QSN2"/>
<keyword evidence="6" id="KW-0282">Flagellum</keyword>
<sequence>MIRSIDTLKSNFEVLQKRQEAISANIANVNTNGYQEKKLFQSTLKNVQLHNFMGGLKNEQRVNVGNFTFGNQIDGSYLNTQSGSMHETDLKTDFAINGAGYFTVRMNNGQIGYTRNGNFTENRQGQLVTQEGYAVLGANGQAIQANEANPNFMIVSFNNASALQNQGNTIYTSNTAGTQIRSEVVQGMLEGSNTDTAQNMVDLIQTSREFEANQKVLSTANQTLGKAVNELGKI</sequence>
<dbReference type="PANTHER" id="PTHR30435:SF19">
    <property type="entry name" value="FLAGELLAR BASAL-BODY ROD PROTEIN FLGG"/>
    <property type="match status" value="1"/>
</dbReference>
<dbReference type="Pfam" id="PF22692">
    <property type="entry name" value="LlgE_F_G_D1"/>
    <property type="match status" value="1"/>
</dbReference>
<proteinExistence type="inferred from homology"/>
<evidence type="ECO:0000259" key="3">
    <source>
        <dbReference type="Pfam" id="PF00460"/>
    </source>
</evidence>
<dbReference type="InterPro" id="IPR037925">
    <property type="entry name" value="FlgE/F/G-like"/>
</dbReference>
<dbReference type="Proteomes" id="UP000182635">
    <property type="component" value="Unassembled WGS sequence"/>
</dbReference>
<dbReference type="RefSeq" id="WP_014073983.1">
    <property type="nucleotide sequence ID" value="NZ_AYYL01000007.1"/>
</dbReference>
<dbReference type="OrthoDB" id="9800375at2"/>
<dbReference type="NCBIfam" id="TIGR03506">
    <property type="entry name" value="FlgEFG_subfam"/>
    <property type="match status" value="1"/>
</dbReference>
<dbReference type="GO" id="GO:0071978">
    <property type="term" value="P:bacterial-type flagellum-dependent swarming motility"/>
    <property type="evidence" value="ECO:0007669"/>
    <property type="project" value="TreeGrafter"/>
</dbReference>
<name>A0A1I2QSN2_9LACO</name>
<feature type="domain" description="Flagellar basal body rod protein N-terminal" evidence="3">
    <location>
        <begin position="15"/>
        <end position="35"/>
    </location>
</feature>
<dbReference type="GO" id="GO:0009425">
    <property type="term" value="C:bacterial-type flagellum basal body"/>
    <property type="evidence" value="ECO:0007669"/>
    <property type="project" value="UniProtKB-SubCell"/>
</dbReference>
<keyword evidence="6" id="KW-0969">Cilium</keyword>
<dbReference type="InterPro" id="IPR010930">
    <property type="entry name" value="Flg_bb/hook_C_dom"/>
</dbReference>
<dbReference type="InterPro" id="IPR020013">
    <property type="entry name" value="Flagellar_FlgE/F/G"/>
</dbReference>
<evidence type="ECO:0000313" key="7">
    <source>
        <dbReference type="Proteomes" id="UP000182635"/>
    </source>
</evidence>
<dbReference type="InterPro" id="IPR001444">
    <property type="entry name" value="Flag_bb_rod_N"/>
</dbReference>
<keyword evidence="6" id="KW-0966">Cell projection</keyword>
<protein>
    <submittedName>
        <fullName evidence="6">Flagellar basal-body rod protein FlgG</fullName>
    </submittedName>
</protein>
<dbReference type="GeneID" id="29801726"/>
<gene>
    <name evidence="6" type="ORF">SAMN02910432_00781</name>
</gene>
<evidence type="ECO:0000256" key="1">
    <source>
        <dbReference type="ARBA" id="ARBA00009677"/>
    </source>
</evidence>
<organism evidence="6 7">
    <name type="scientific">Ligilactobacillus ruminis DSM 20403 = NBRC 102161</name>
    <dbReference type="NCBI Taxonomy" id="1423798"/>
    <lineage>
        <taxon>Bacteria</taxon>
        <taxon>Bacillati</taxon>
        <taxon>Bacillota</taxon>
        <taxon>Bacilli</taxon>
        <taxon>Lactobacillales</taxon>
        <taxon>Lactobacillaceae</taxon>
        <taxon>Ligilactobacillus</taxon>
    </lineage>
</organism>
<evidence type="ECO:0000259" key="4">
    <source>
        <dbReference type="Pfam" id="PF06429"/>
    </source>
</evidence>
<dbReference type="InterPro" id="IPR053967">
    <property type="entry name" value="LlgE_F_G-like_D1"/>
</dbReference>
<dbReference type="Pfam" id="PF00460">
    <property type="entry name" value="Flg_bb_rod"/>
    <property type="match status" value="1"/>
</dbReference>
<feature type="domain" description="Flagellar hook protein FlgE/F/G-like D1" evidence="5">
    <location>
        <begin position="95"/>
        <end position="146"/>
    </location>
</feature>
<dbReference type="SUPFAM" id="SSF117143">
    <property type="entry name" value="Flagellar hook protein flgE"/>
    <property type="match status" value="1"/>
</dbReference>